<evidence type="ECO:0000256" key="4">
    <source>
        <dbReference type="ARBA" id="ARBA00022692"/>
    </source>
</evidence>
<dbReference type="Pfam" id="PF07690">
    <property type="entry name" value="MFS_1"/>
    <property type="match status" value="1"/>
</dbReference>
<dbReference type="Proteomes" id="UP000275836">
    <property type="component" value="Unassembled WGS sequence"/>
</dbReference>
<evidence type="ECO:0000256" key="7">
    <source>
        <dbReference type="SAM" id="Phobius"/>
    </source>
</evidence>
<feature type="transmembrane region" description="Helical" evidence="7">
    <location>
        <begin position="218"/>
        <end position="235"/>
    </location>
</feature>
<keyword evidence="3" id="KW-1003">Cell membrane</keyword>
<feature type="transmembrane region" description="Helical" evidence="7">
    <location>
        <begin position="43"/>
        <end position="63"/>
    </location>
</feature>
<evidence type="ECO:0000256" key="2">
    <source>
        <dbReference type="ARBA" id="ARBA00022448"/>
    </source>
</evidence>
<comment type="subcellular location">
    <subcellularLocation>
        <location evidence="1">Cell membrane</location>
        <topology evidence="1">Multi-pass membrane protein</topology>
    </subcellularLocation>
</comment>
<dbReference type="Gene3D" id="1.20.1250.20">
    <property type="entry name" value="MFS general substrate transporter like domains"/>
    <property type="match status" value="1"/>
</dbReference>
<evidence type="ECO:0000259" key="8">
    <source>
        <dbReference type="PROSITE" id="PS50850"/>
    </source>
</evidence>
<feature type="transmembrane region" description="Helical" evidence="7">
    <location>
        <begin position="137"/>
        <end position="158"/>
    </location>
</feature>
<keyword evidence="2" id="KW-0813">Transport</keyword>
<organism evidence="9 10">
    <name type="scientific">Weissella viridescens</name>
    <name type="common">Lactobacillus viridescens</name>
    <dbReference type="NCBI Taxonomy" id="1629"/>
    <lineage>
        <taxon>Bacteria</taxon>
        <taxon>Bacillati</taxon>
        <taxon>Bacillota</taxon>
        <taxon>Bacilli</taxon>
        <taxon>Lactobacillales</taxon>
        <taxon>Lactobacillaceae</taxon>
        <taxon>Weissella</taxon>
    </lineage>
</organism>
<dbReference type="EMBL" id="RHGY01000001">
    <property type="protein sequence ID" value="RRG18497.1"/>
    <property type="molecule type" value="Genomic_DNA"/>
</dbReference>
<dbReference type="PANTHER" id="PTHR23517:SF3">
    <property type="entry name" value="INTEGRAL MEMBRANE TRANSPORT PROTEIN"/>
    <property type="match status" value="1"/>
</dbReference>
<dbReference type="OrthoDB" id="9793283at2"/>
<feature type="transmembrane region" description="Helical" evidence="7">
    <location>
        <begin position="98"/>
        <end position="117"/>
    </location>
</feature>
<keyword evidence="4 7" id="KW-0812">Transmembrane</keyword>
<dbReference type="PANTHER" id="PTHR23517">
    <property type="entry name" value="RESISTANCE PROTEIN MDTM, PUTATIVE-RELATED-RELATED"/>
    <property type="match status" value="1"/>
</dbReference>
<dbReference type="AlphaFoldDB" id="A0A3P2RCW8"/>
<dbReference type="CDD" id="cd17329">
    <property type="entry name" value="MFS_MdtH_MDR_like"/>
    <property type="match status" value="1"/>
</dbReference>
<name>A0A3P2RCW8_WEIVI</name>
<evidence type="ECO:0000256" key="6">
    <source>
        <dbReference type="ARBA" id="ARBA00023136"/>
    </source>
</evidence>
<evidence type="ECO:0000313" key="10">
    <source>
        <dbReference type="Proteomes" id="UP000275836"/>
    </source>
</evidence>
<feature type="transmembrane region" description="Helical" evidence="7">
    <location>
        <begin position="348"/>
        <end position="370"/>
    </location>
</feature>
<feature type="transmembrane region" description="Helical" evidence="7">
    <location>
        <begin position="289"/>
        <end position="311"/>
    </location>
</feature>
<feature type="domain" description="Major facilitator superfamily (MFS) profile" evidence="8">
    <location>
        <begin position="1"/>
        <end position="401"/>
    </location>
</feature>
<dbReference type="GO" id="GO:0005886">
    <property type="term" value="C:plasma membrane"/>
    <property type="evidence" value="ECO:0007669"/>
    <property type="project" value="UniProtKB-SubCell"/>
</dbReference>
<reference evidence="9 10" key="1">
    <citation type="submission" date="2018-10" db="EMBL/GenBank/DDBJ databases">
        <title>Draft genome sequence of Weissella viridescens UCO-SMC3.</title>
        <authorList>
            <person name="Garcia-Cancino A."/>
            <person name="Espinoza-Monje M."/>
            <person name="Albarracin L."/>
            <person name="Garcia-Castillo V."/>
            <person name="Campos-Martin J."/>
            <person name="Nakano Y."/>
            <person name="Guitierrez-Zamorano C."/>
            <person name="Ikeda-Ohtsubo W."/>
            <person name="Morita H."/>
            <person name="Kitazawa H."/>
            <person name="Villena J."/>
        </authorList>
    </citation>
    <scope>NUCLEOTIDE SEQUENCE [LARGE SCALE GENOMIC DNA]</scope>
    <source>
        <strain evidence="9 10">UCO-SMC3</strain>
    </source>
</reference>
<evidence type="ECO:0000313" key="9">
    <source>
        <dbReference type="EMBL" id="RRG18497.1"/>
    </source>
</evidence>
<dbReference type="SUPFAM" id="SSF103473">
    <property type="entry name" value="MFS general substrate transporter"/>
    <property type="match status" value="1"/>
</dbReference>
<feature type="transmembrane region" description="Helical" evidence="7">
    <location>
        <begin position="317"/>
        <end position="336"/>
    </location>
</feature>
<evidence type="ECO:0000256" key="1">
    <source>
        <dbReference type="ARBA" id="ARBA00004651"/>
    </source>
</evidence>
<protein>
    <submittedName>
        <fullName evidence="9">MFS transporter</fullName>
    </submittedName>
</protein>
<dbReference type="InterPro" id="IPR036259">
    <property type="entry name" value="MFS_trans_sf"/>
</dbReference>
<proteinExistence type="predicted"/>
<dbReference type="GO" id="GO:0022857">
    <property type="term" value="F:transmembrane transporter activity"/>
    <property type="evidence" value="ECO:0007669"/>
    <property type="project" value="InterPro"/>
</dbReference>
<dbReference type="InterPro" id="IPR011701">
    <property type="entry name" value="MFS"/>
</dbReference>
<feature type="transmembrane region" description="Helical" evidence="7">
    <location>
        <begin position="75"/>
        <end position="92"/>
    </location>
</feature>
<keyword evidence="6 7" id="KW-0472">Membrane</keyword>
<feature type="transmembrane region" description="Helical" evidence="7">
    <location>
        <begin position="164"/>
        <end position="183"/>
    </location>
</feature>
<evidence type="ECO:0000256" key="5">
    <source>
        <dbReference type="ARBA" id="ARBA00022989"/>
    </source>
</evidence>
<comment type="caution">
    <text evidence="9">The sequence shown here is derived from an EMBL/GenBank/DDBJ whole genome shotgun (WGS) entry which is preliminary data.</text>
</comment>
<accession>A0A3P2RCW8</accession>
<feature type="transmembrane region" description="Helical" evidence="7">
    <location>
        <begin position="262"/>
        <end position="282"/>
    </location>
</feature>
<sequence length="406" mass="45152">MREFMALDRNLKLRALTVFLTVLLGSSIGPNMTIYYVQHFGSFWTGVLLMAVSVAGLIFGLYGGHIADVIGRKRTIEYGQIAMVVGYAIAMVNNSPWLVNPYVTFIGFLLAMIGSSLADPAEQAMMIDSSTPQNRRFVFALIYWILNIGVMIGAAIGGWFFRDYLFELLLFMTIVPIINYCIVRFGMTETLERSEHEQTTSILSALKGYWAVLKDRRYLTFAMASVLASVVYLQPDYYLAAHLSQSFHEYHLFGMDIYGQRMLSLMLVFNTVIIIFVMGWVTRATEKWYLVRAFAIGVLLQGGGFALSFLMQDFWPLIIATIIFTTGEMIGVPASQTLRADMMDPAKIGAYSGVFSVTRPIGAVIASGFVSLSAVVNNWGIAALLMLVVFLAIYLVARAAKMPAPF</sequence>
<feature type="transmembrane region" description="Helical" evidence="7">
    <location>
        <begin position="376"/>
        <end position="397"/>
    </location>
</feature>
<dbReference type="InterPro" id="IPR050171">
    <property type="entry name" value="MFS_Transporters"/>
</dbReference>
<feature type="transmembrane region" description="Helical" evidence="7">
    <location>
        <begin position="12"/>
        <end position="37"/>
    </location>
</feature>
<evidence type="ECO:0000256" key="3">
    <source>
        <dbReference type="ARBA" id="ARBA00022475"/>
    </source>
</evidence>
<dbReference type="InterPro" id="IPR020846">
    <property type="entry name" value="MFS_dom"/>
</dbReference>
<dbReference type="PROSITE" id="PS50850">
    <property type="entry name" value="MFS"/>
    <property type="match status" value="1"/>
</dbReference>
<keyword evidence="5 7" id="KW-1133">Transmembrane helix</keyword>
<gene>
    <name evidence="9" type="ORF">D3P96_00470</name>
</gene>